<evidence type="ECO:0000313" key="6">
    <source>
        <dbReference type="Proteomes" id="UP001057455"/>
    </source>
</evidence>
<dbReference type="NCBIfam" id="TIGR01080">
    <property type="entry name" value="rplX_A_E"/>
    <property type="match status" value="1"/>
</dbReference>
<dbReference type="InterPro" id="IPR014722">
    <property type="entry name" value="Rib_uL2_dom2"/>
</dbReference>
<gene>
    <name evidence="5" type="ORF">BaOVIS_008650</name>
</gene>
<dbReference type="AlphaFoldDB" id="A0A9W5T9D6"/>
<keyword evidence="6" id="KW-1185">Reference proteome</keyword>
<dbReference type="FunFam" id="2.30.30.30:FF:000009">
    <property type="entry name" value="60S ribosomal protein L26"/>
    <property type="match status" value="1"/>
</dbReference>
<dbReference type="InterPro" id="IPR005824">
    <property type="entry name" value="KOW"/>
</dbReference>
<sequence>MAEWSKAQRLGRCPKGRFGYPTIVEMKLSSNVSSSRRKSRKAHFTASSGKRRVIMSAPLSKELRQKYKVRSMPIRKDDSVMVVRGHFHDREGKVTQVYRKKWKIYIERITTDKNTGESVQVGIHPSNVIITKLRMDKDRHRILERKGQASNKSKYTESDVKA</sequence>
<dbReference type="PANTHER" id="PTHR11143">
    <property type="entry name" value="60S RIBOSOMAL PROTEIN L26 FAMILY MEMBER"/>
    <property type="match status" value="1"/>
</dbReference>
<protein>
    <submittedName>
        <fullName evidence="5">Ribosomal protein RPL26</fullName>
    </submittedName>
</protein>
<dbReference type="Gene3D" id="2.30.30.30">
    <property type="match status" value="1"/>
</dbReference>
<evidence type="ECO:0000256" key="1">
    <source>
        <dbReference type="ARBA" id="ARBA00010618"/>
    </source>
</evidence>
<dbReference type="Proteomes" id="UP001057455">
    <property type="component" value="Unassembled WGS sequence"/>
</dbReference>
<evidence type="ECO:0000256" key="3">
    <source>
        <dbReference type="ARBA" id="ARBA00023274"/>
    </source>
</evidence>
<evidence type="ECO:0000259" key="4">
    <source>
        <dbReference type="SMART" id="SM00739"/>
    </source>
</evidence>
<dbReference type="GO" id="GO:0006412">
    <property type="term" value="P:translation"/>
    <property type="evidence" value="ECO:0007669"/>
    <property type="project" value="InterPro"/>
</dbReference>
<name>A0A9W5T9D6_BABOV</name>
<accession>A0A9W5T9D6</accession>
<keyword evidence="3" id="KW-0687">Ribonucleoprotein</keyword>
<comment type="similarity">
    <text evidence="1">Belongs to the universal ribosomal protein uL24 family.</text>
</comment>
<keyword evidence="2 5" id="KW-0689">Ribosomal protein</keyword>
<dbReference type="SUPFAM" id="SSF50104">
    <property type="entry name" value="Translation proteins SH3-like domain"/>
    <property type="match status" value="1"/>
</dbReference>
<dbReference type="Pfam" id="PF16906">
    <property type="entry name" value="Ribosomal_L26"/>
    <property type="match status" value="1"/>
</dbReference>
<organism evidence="5 6">
    <name type="scientific">Babesia ovis</name>
    <dbReference type="NCBI Taxonomy" id="5869"/>
    <lineage>
        <taxon>Eukaryota</taxon>
        <taxon>Sar</taxon>
        <taxon>Alveolata</taxon>
        <taxon>Apicomplexa</taxon>
        <taxon>Aconoidasida</taxon>
        <taxon>Piroplasmida</taxon>
        <taxon>Babesiidae</taxon>
        <taxon>Babesia</taxon>
    </lineage>
</organism>
<feature type="domain" description="KOW" evidence="4">
    <location>
        <begin position="73"/>
        <end position="100"/>
    </location>
</feature>
<comment type="caution">
    <text evidence="5">The sequence shown here is derived from an EMBL/GenBank/DDBJ whole genome shotgun (WGS) entry which is preliminary data.</text>
</comment>
<dbReference type="InterPro" id="IPR041988">
    <property type="entry name" value="Ribosomal_uL24_KOW"/>
</dbReference>
<evidence type="ECO:0000313" key="5">
    <source>
        <dbReference type="EMBL" id="GFE53461.1"/>
    </source>
</evidence>
<dbReference type="GO" id="GO:0003735">
    <property type="term" value="F:structural constituent of ribosome"/>
    <property type="evidence" value="ECO:0007669"/>
    <property type="project" value="InterPro"/>
</dbReference>
<dbReference type="CDD" id="cd06089">
    <property type="entry name" value="KOW_RPL26"/>
    <property type="match status" value="1"/>
</dbReference>
<evidence type="ECO:0000256" key="2">
    <source>
        <dbReference type="ARBA" id="ARBA00022980"/>
    </source>
</evidence>
<proteinExistence type="inferred from homology"/>
<dbReference type="InterPro" id="IPR005756">
    <property type="entry name" value="Ribosomal_uL24_euk/arc"/>
</dbReference>
<dbReference type="OrthoDB" id="1688503at2759"/>
<reference evidence="5" key="1">
    <citation type="submission" date="2019-12" db="EMBL/GenBank/DDBJ databases">
        <title>Genome sequence of Babesia ovis.</title>
        <authorList>
            <person name="Yamagishi J."/>
            <person name="Sevinc F."/>
            <person name="Xuan X."/>
        </authorList>
    </citation>
    <scope>NUCLEOTIDE SEQUENCE</scope>
    <source>
        <strain evidence="5">Selcuk</strain>
    </source>
</reference>
<dbReference type="EMBL" id="BLIY01000006">
    <property type="protein sequence ID" value="GFE53461.1"/>
    <property type="molecule type" value="Genomic_DNA"/>
</dbReference>
<dbReference type="Pfam" id="PF00467">
    <property type="entry name" value="KOW"/>
    <property type="match status" value="1"/>
</dbReference>
<dbReference type="GO" id="GO:0003723">
    <property type="term" value="F:RNA binding"/>
    <property type="evidence" value="ECO:0007669"/>
    <property type="project" value="InterPro"/>
</dbReference>
<dbReference type="SMART" id="SM00739">
    <property type="entry name" value="KOW"/>
    <property type="match status" value="1"/>
</dbReference>
<dbReference type="InterPro" id="IPR008991">
    <property type="entry name" value="Translation_prot_SH3-like_sf"/>
</dbReference>
<dbReference type="GO" id="GO:0015934">
    <property type="term" value="C:large ribosomal subunit"/>
    <property type="evidence" value="ECO:0007669"/>
    <property type="project" value="InterPro"/>
</dbReference>